<dbReference type="Gene3D" id="3.40.50.1000">
    <property type="entry name" value="HAD superfamily/HAD-like"/>
    <property type="match status" value="1"/>
</dbReference>
<dbReference type="AlphaFoldDB" id="A0A8H5LQ96"/>
<evidence type="ECO:0000256" key="1">
    <source>
        <dbReference type="SAM" id="MobiDB-lite"/>
    </source>
</evidence>
<feature type="region of interest" description="Disordered" evidence="1">
    <location>
        <begin position="260"/>
        <end position="291"/>
    </location>
</feature>
<dbReference type="PANTHER" id="PTHR43481:SF4">
    <property type="entry name" value="GLYCEROL-1-PHOSPHATE PHOSPHOHYDROLASE 1-RELATED"/>
    <property type="match status" value="1"/>
</dbReference>
<gene>
    <name evidence="2" type="ORF">D9758_006655</name>
</gene>
<accession>A0A8H5LQ96</accession>
<dbReference type="PANTHER" id="PTHR43481">
    <property type="entry name" value="FRUCTOSE-1-PHOSPHATE PHOSPHATASE"/>
    <property type="match status" value="1"/>
</dbReference>
<feature type="compositionally biased region" description="Low complexity" evidence="1">
    <location>
        <begin position="48"/>
        <end position="63"/>
    </location>
</feature>
<feature type="compositionally biased region" description="Polar residues" evidence="1">
    <location>
        <begin position="30"/>
        <end position="46"/>
    </location>
</feature>
<dbReference type="Proteomes" id="UP000559256">
    <property type="component" value="Unassembled WGS sequence"/>
</dbReference>
<dbReference type="InterPro" id="IPR036412">
    <property type="entry name" value="HAD-like_sf"/>
</dbReference>
<dbReference type="Gene3D" id="1.10.150.240">
    <property type="entry name" value="Putative phosphatase, domain 2"/>
    <property type="match status" value="1"/>
</dbReference>
<dbReference type="InterPro" id="IPR051806">
    <property type="entry name" value="HAD-like_SPP"/>
</dbReference>
<protein>
    <submittedName>
        <fullName evidence="2">Uncharacterized protein</fullName>
    </submittedName>
</protein>
<keyword evidence="3" id="KW-1185">Reference proteome</keyword>
<dbReference type="GO" id="GO:0050308">
    <property type="term" value="F:sugar-phosphatase activity"/>
    <property type="evidence" value="ECO:0007669"/>
    <property type="project" value="TreeGrafter"/>
</dbReference>
<comment type="caution">
    <text evidence="2">The sequence shown here is derived from an EMBL/GenBank/DDBJ whole genome shotgun (WGS) entry which is preliminary data.</text>
</comment>
<dbReference type="OrthoDB" id="40579at2759"/>
<dbReference type="InterPro" id="IPR023214">
    <property type="entry name" value="HAD_sf"/>
</dbReference>
<feature type="compositionally biased region" description="Basic and acidic residues" evidence="1">
    <location>
        <begin position="260"/>
        <end position="270"/>
    </location>
</feature>
<dbReference type="InterPro" id="IPR023198">
    <property type="entry name" value="PGP-like_dom2"/>
</dbReference>
<name>A0A8H5LQ96_9AGAR</name>
<evidence type="ECO:0000313" key="2">
    <source>
        <dbReference type="EMBL" id="KAF5365990.1"/>
    </source>
</evidence>
<sequence length="318" mass="34197">MKQTSATHFKFHATAAIFGLDGTLTDSTPEVAAASSSHNSGVSTPALTPDDSPSTSRRSSISSVSSISSIASAEIRCTSFGVALQKSLSQLSNNQHNECLTTRTVDSTPVCRRPGARALLESLPEGKFGVVSFGSLDYVHDCMSRAGLPHPKVTVTAKDSEGQEIQAISLAAIRMDGASLCLPAQCAVFVNSPEGIQEAIADGAGTIVAVCDTYSHEELEEHRPHYVVDGLEAVKCTVLESGELEFDVWVTERVSEKVSESRSPMKREALPKLQTRNPSFRFPKPLSPSYTSPLPRLGSVFSESLPDWLRNADVWDEE</sequence>
<dbReference type="SUPFAM" id="SSF56784">
    <property type="entry name" value="HAD-like"/>
    <property type="match status" value="1"/>
</dbReference>
<dbReference type="EMBL" id="JAACJM010000025">
    <property type="protein sequence ID" value="KAF5365990.1"/>
    <property type="molecule type" value="Genomic_DNA"/>
</dbReference>
<evidence type="ECO:0000313" key="3">
    <source>
        <dbReference type="Proteomes" id="UP000559256"/>
    </source>
</evidence>
<feature type="region of interest" description="Disordered" evidence="1">
    <location>
        <begin position="30"/>
        <end position="63"/>
    </location>
</feature>
<proteinExistence type="predicted"/>
<organism evidence="2 3">
    <name type="scientific">Tetrapyrgos nigripes</name>
    <dbReference type="NCBI Taxonomy" id="182062"/>
    <lineage>
        <taxon>Eukaryota</taxon>
        <taxon>Fungi</taxon>
        <taxon>Dikarya</taxon>
        <taxon>Basidiomycota</taxon>
        <taxon>Agaricomycotina</taxon>
        <taxon>Agaricomycetes</taxon>
        <taxon>Agaricomycetidae</taxon>
        <taxon>Agaricales</taxon>
        <taxon>Marasmiineae</taxon>
        <taxon>Marasmiaceae</taxon>
        <taxon>Tetrapyrgos</taxon>
    </lineage>
</organism>
<reference evidence="2 3" key="1">
    <citation type="journal article" date="2020" name="ISME J.">
        <title>Uncovering the hidden diversity of litter-decomposition mechanisms in mushroom-forming fungi.</title>
        <authorList>
            <person name="Floudas D."/>
            <person name="Bentzer J."/>
            <person name="Ahren D."/>
            <person name="Johansson T."/>
            <person name="Persson P."/>
            <person name="Tunlid A."/>
        </authorList>
    </citation>
    <scope>NUCLEOTIDE SEQUENCE [LARGE SCALE GENOMIC DNA]</scope>
    <source>
        <strain evidence="2 3">CBS 291.85</strain>
    </source>
</reference>